<dbReference type="InterPro" id="IPR028896">
    <property type="entry name" value="GcvT/YgfZ/DmdA"/>
</dbReference>
<dbReference type="SUPFAM" id="SSF103025">
    <property type="entry name" value="Folate-binding domain"/>
    <property type="match status" value="1"/>
</dbReference>
<reference evidence="8 9" key="1">
    <citation type="submission" date="2019-03" db="EMBL/GenBank/DDBJ databases">
        <title>Nitrincola sp. nov. isolated from an Indian soda lake.</title>
        <authorList>
            <person name="Joshi A."/>
            <person name="Thite S.V."/>
            <person name="Joseph N."/>
            <person name="Dhotre D."/>
            <person name="Moorthy M."/>
            <person name="Shouche Y.S."/>
        </authorList>
    </citation>
    <scope>NUCLEOTIDE SEQUENCE [LARGE SCALE GENOMIC DNA]</scope>
    <source>
        <strain evidence="8 9">MEB193</strain>
    </source>
</reference>
<dbReference type="Proteomes" id="UP000325302">
    <property type="component" value="Unassembled WGS sequence"/>
</dbReference>
<evidence type="ECO:0000313" key="8">
    <source>
        <dbReference type="EMBL" id="KAA0874429.1"/>
    </source>
</evidence>
<feature type="domain" description="FAD/NAD(P)-binding" evidence="5">
    <location>
        <begin position="166"/>
        <end position="416"/>
    </location>
</feature>
<dbReference type="EMBL" id="SMRS01000006">
    <property type="protein sequence ID" value="KAA0874429.1"/>
    <property type="molecule type" value="Genomic_DNA"/>
</dbReference>
<dbReference type="InterPro" id="IPR006222">
    <property type="entry name" value="GCVT_N"/>
</dbReference>
<dbReference type="PRINTS" id="PR00411">
    <property type="entry name" value="PNDRDTASEI"/>
</dbReference>
<dbReference type="Pfam" id="PF13510">
    <property type="entry name" value="Fer2_4"/>
    <property type="match status" value="1"/>
</dbReference>
<dbReference type="Gene3D" id="3.30.1360.120">
    <property type="entry name" value="Probable tRNA modification gtpase trme, domain 1"/>
    <property type="match status" value="1"/>
</dbReference>
<keyword evidence="9" id="KW-1185">Reference proteome</keyword>
<comment type="similarity">
    <text evidence="1">Belongs to the GcvT family.</text>
</comment>
<evidence type="ECO:0000256" key="3">
    <source>
        <dbReference type="ARBA" id="ARBA00023002"/>
    </source>
</evidence>
<evidence type="ECO:0000259" key="6">
    <source>
        <dbReference type="Pfam" id="PF08669"/>
    </source>
</evidence>
<evidence type="ECO:0000256" key="2">
    <source>
        <dbReference type="ARBA" id="ARBA00022576"/>
    </source>
</evidence>
<evidence type="ECO:0000313" key="9">
    <source>
        <dbReference type="Proteomes" id="UP000325302"/>
    </source>
</evidence>
<name>A0A5A9W2L2_9GAMM</name>
<dbReference type="InterPro" id="IPR023753">
    <property type="entry name" value="FAD/NAD-binding_dom"/>
</dbReference>
<proteinExistence type="inferred from homology"/>
<sequence>MSCRLDPQPLEWINRSETLNFQFEGRAVQGFAGDCITSALLASGQTLLGRSFKYHRPRSVLSLANHDVNALFESAEATNIRGDVVPLQAGMNLRACHANGSLEQDKDAWLGAFSRFLPVGFYYKTFHKPKKFFPFWEKIIRQKAGLGRISTAWSVERQAKQYAFCDLLVIGAGASGLQAALTAAEAGADVVLADENPHLGGSLDYQYAQDAQAASLRDQLKQQVYQHPRIRVFSEHMVCGWYTDHYLPLVGPQGITKLRAQGVIFATGVMEQPAVFRNNDLPGVMLASAAQRLITRYAIKPGKKAVILAGNAEAYSAALDLLRAGVEIAAIVDLASSQTRGEVAEDLRHRGVKILDHSAVYEACGKKSLQAVVVAPFDGRNCDSGLTQTLDCDLLLTSVGWAPTAQLLYQAKAQLAYDTTLEQLLPVSLPSGIQVCGRVNGAFTLAQRLADAKRAAQAAVAELRGERLETDALATYRDSQAHSHPWPIVAHPKGKNFVDFDEDLQLKDLYNAAKEGFDNIELIKRFSTNGMGPSQGKHANMNGIRILAQIRGQSIDATGSTTARPMFHPVPISALAGRRFRPERCTAMHAWHLEHQAKMMEAGVWLRPEYYARPGLSREEAIFQEVEAVRKQLGLIDVSTLGKIEVLGPDAARLLDLVYTMKMSTLKIGMTRYALMVDQSGVIVDDGIVGRLAEDQFYVTATTSHADATFKTLSRLLVELGLEVRLVNRTGSLAAMNLAGRAARQLLSGITDIDLSEAAFPYLGIREGQLLGHPVRLIRVGFVGELGYEIHLSAQAALEVWNALMQAGAPAGIRPFGVEAQRVLRLEKGHIIVGQDTDGLTHPYEANMAWAVPLKSKAWFTGKASLARLQGLCQRQLIGFCLPPHYQGPIPKECHLLIEQGEIIGRITSIAPSPALGRVIGLAMVDLPWANSSKFLQVRVDGGALVEIEVCSLPFYDAEGLRQTADLTEVV</sequence>
<dbReference type="SUPFAM" id="SSF101790">
    <property type="entry name" value="Aminomethyltransferase beta-barrel domain"/>
    <property type="match status" value="1"/>
</dbReference>
<dbReference type="OrthoDB" id="5287468at2"/>
<dbReference type="GO" id="GO:0008483">
    <property type="term" value="F:transaminase activity"/>
    <property type="evidence" value="ECO:0007669"/>
    <property type="project" value="UniProtKB-KW"/>
</dbReference>
<dbReference type="PRINTS" id="PR00368">
    <property type="entry name" value="FADPNR"/>
</dbReference>
<dbReference type="GO" id="GO:0016491">
    <property type="term" value="F:oxidoreductase activity"/>
    <property type="evidence" value="ECO:0007669"/>
    <property type="project" value="UniProtKB-KW"/>
</dbReference>
<protein>
    <submittedName>
        <fullName evidence="8">FAD-dependent oxidoreductase</fullName>
    </submittedName>
</protein>
<comment type="caution">
    <text evidence="8">The sequence shown here is derived from an EMBL/GenBank/DDBJ whole genome shotgun (WGS) entry which is preliminary data.</text>
</comment>
<accession>A0A5A9W2L2</accession>
<organism evidence="8 9">
    <name type="scientific">Nitrincola tapanii</name>
    <dbReference type="NCBI Taxonomy" id="1708751"/>
    <lineage>
        <taxon>Bacteria</taxon>
        <taxon>Pseudomonadati</taxon>
        <taxon>Pseudomonadota</taxon>
        <taxon>Gammaproteobacteria</taxon>
        <taxon>Oceanospirillales</taxon>
        <taxon>Oceanospirillaceae</taxon>
        <taxon>Nitrincola</taxon>
    </lineage>
</organism>
<keyword evidence="2" id="KW-0032">Aminotransferase</keyword>
<dbReference type="PANTHER" id="PTHR43757:SF2">
    <property type="entry name" value="AMINOMETHYLTRANSFERASE, MITOCHONDRIAL"/>
    <property type="match status" value="1"/>
</dbReference>
<dbReference type="InterPro" id="IPR036188">
    <property type="entry name" value="FAD/NAD-bd_sf"/>
</dbReference>
<evidence type="ECO:0000256" key="1">
    <source>
        <dbReference type="ARBA" id="ARBA00008609"/>
    </source>
</evidence>
<dbReference type="Pfam" id="PF01571">
    <property type="entry name" value="GCV_T"/>
    <property type="match status" value="1"/>
</dbReference>
<feature type="domain" description="GCVT N-terminal" evidence="4">
    <location>
        <begin position="588"/>
        <end position="855"/>
    </location>
</feature>
<evidence type="ECO:0000259" key="5">
    <source>
        <dbReference type="Pfam" id="PF07992"/>
    </source>
</evidence>
<dbReference type="PANTHER" id="PTHR43757">
    <property type="entry name" value="AMINOMETHYLTRANSFERASE"/>
    <property type="match status" value="1"/>
</dbReference>
<dbReference type="SUPFAM" id="SSF51905">
    <property type="entry name" value="FAD/NAD(P)-binding domain"/>
    <property type="match status" value="1"/>
</dbReference>
<dbReference type="Gene3D" id="3.50.50.60">
    <property type="entry name" value="FAD/NAD(P)-binding domain"/>
    <property type="match status" value="1"/>
</dbReference>
<feature type="domain" description="Aminomethyltransferase C-terminal" evidence="6">
    <location>
        <begin position="875"/>
        <end position="957"/>
    </location>
</feature>
<evidence type="ECO:0000259" key="4">
    <source>
        <dbReference type="Pfam" id="PF01571"/>
    </source>
</evidence>
<dbReference type="InterPro" id="IPR041117">
    <property type="entry name" value="SoxA_A3"/>
</dbReference>
<dbReference type="Pfam" id="PF08669">
    <property type="entry name" value="GCV_T_C"/>
    <property type="match status" value="1"/>
</dbReference>
<dbReference type="Pfam" id="PF17806">
    <property type="entry name" value="SO_alpha_A3"/>
    <property type="match status" value="1"/>
</dbReference>
<evidence type="ECO:0000259" key="7">
    <source>
        <dbReference type="Pfam" id="PF17806"/>
    </source>
</evidence>
<keyword evidence="3" id="KW-0560">Oxidoreductase</keyword>
<dbReference type="Pfam" id="PF07992">
    <property type="entry name" value="Pyr_redox_2"/>
    <property type="match status" value="1"/>
</dbReference>
<dbReference type="InterPro" id="IPR029043">
    <property type="entry name" value="GcvT/YgfZ_C"/>
</dbReference>
<dbReference type="InterPro" id="IPR027266">
    <property type="entry name" value="TrmE/GcvT-like"/>
</dbReference>
<dbReference type="AlphaFoldDB" id="A0A5A9W2L2"/>
<keyword evidence="2" id="KW-0808">Transferase</keyword>
<gene>
    <name evidence="8" type="ORF">E1H14_09155</name>
</gene>
<feature type="domain" description="SoxA A3" evidence="7">
    <location>
        <begin position="493"/>
        <end position="578"/>
    </location>
</feature>
<dbReference type="RefSeq" id="WP_149391162.1">
    <property type="nucleotide sequence ID" value="NZ_SMRS01000006.1"/>
</dbReference>
<dbReference type="InterPro" id="IPR013977">
    <property type="entry name" value="GcvT_C"/>
</dbReference>
<dbReference type="Gene3D" id="3.10.20.440">
    <property type="entry name" value="2Fe-2S iron-sulphur cluster binding domain, sarcosine oxidase, alpha subunit, N-terminal domain"/>
    <property type="match status" value="1"/>
</dbReference>
<dbReference type="InterPro" id="IPR042204">
    <property type="entry name" value="2Fe-2S-bd_N"/>
</dbReference>